<organism evidence="10 11">
    <name type="scientific">Saccharopolyspora taberi</name>
    <dbReference type="NCBI Taxonomy" id="60895"/>
    <lineage>
        <taxon>Bacteria</taxon>
        <taxon>Bacillati</taxon>
        <taxon>Actinomycetota</taxon>
        <taxon>Actinomycetes</taxon>
        <taxon>Pseudonocardiales</taxon>
        <taxon>Pseudonocardiaceae</taxon>
        <taxon>Saccharopolyspora</taxon>
    </lineage>
</organism>
<sequence length="598" mass="63909">MTRPSPSWRALHQRLLTQLSLSPLYRLSRAAPAIYCGLPVTALCGMVASASLVAVPLIVDQVVESIGLGRAGSGTGARMSPMFALALTVVLVGAVASYATYRRMYTAAETAASQIRSALMASLLQRLGARARPRSGDAVAMLTVDIEIVARFMRTLGVLAVLNVGQMLVAVLLLLFYSWPLVAGIVLCVLPAWGLAKLVRSRALRAFSFVRFRLGMLLASLTEYVRYEPRLRHLGARGFVEGRVRAQLREYRSGQKRAELLSAGMTATIEVWAALSLATSLGVGAWLLSERWISVGQLVAAVFLVQLLTGPVQALAEMLNFLQNATAAAARLLDCIQPSSVSRSANRARIYSQNREFLRFEDVWHRYDAEASFSLRGATFGLRSGTTTALVGVSGSGKSTIARLMAGVLEPDSGRIEVAGRLFGTATLVPEDVQLFHGSLRHNLSYPGPAQPDDVLARALDQLSLTGWMTGFADGLDTDVDAEPLGLLDRQRVAAVRALLARPGLLVFDESLSAMTTDEALELCAALRAAIPGVCIVIITHSPCLAHRCDEVVVLSDGLVVGQGAADVLVETCAQYRALTEGFPHGGVGEFGGDHASV</sequence>
<keyword evidence="3" id="KW-0547">Nucleotide-binding</keyword>
<feature type="domain" description="ABC transmembrane type-1" evidence="9">
    <location>
        <begin position="40"/>
        <end position="324"/>
    </location>
</feature>
<reference evidence="10 11" key="1">
    <citation type="journal article" date="2019" name="Int. J. Syst. Evol. Microbiol.">
        <title>The Global Catalogue of Microorganisms (GCM) 10K type strain sequencing project: providing services to taxonomists for standard genome sequencing and annotation.</title>
        <authorList>
            <consortium name="The Broad Institute Genomics Platform"/>
            <consortium name="The Broad Institute Genome Sequencing Center for Infectious Disease"/>
            <person name="Wu L."/>
            <person name="Ma J."/>
        </authorList>
    </citation>
    <scope>NUCLEOTIDE SEQUENCE [LARGE SCALE GENOMIC DNA]</scope>
    <source>
        <strain evidence="10 11">JCM 9383</strain>
    </source>
</reference>
<dbReference type="InterPro" id="IPR011527">
    <property type="entry name" value="ABC1_TM_dom"/>
</dbReference>
<dbReference type="GO" id="GO:0005524">
    <property type="term" value="F:ATP binding"/>
    <property type="evidence" value="ECO:0007669"/>
    <property type="project" value="UniProtKB-KW"/>
</dbReference>
<dbReference type="Gene3D" id="3.40.50.300">
    <property type="entry name" value="P-loop containing nucleotide triphosphate hydrolases"/>
    <property type="match status" value="1"/>
</dbReference>
<dbReference type="RefSeq" id="WP_344681238.1">
    <property type="nucleotide sequence ID" value="NZ_BAAAUX010000014.1"/>
</dbReference>
<evidence type="ECO:0000256" key="7">
    <source>
        <dbReference type="SAM" id="Phobius"/>
    </source>
</evidence>
<evidence type="ECO:0000259" key="8">
    <source>
        <dbReference type="PROSITE" id="PS50893"/>
    </source>
</evidence>
<gene>
    <name evidence="10" type="ORF">GCM10010470_36760</name>
</gene>
<protein>
    <submittedName>
        <fullName evidence="10">ABC transporter ATP-binding protein</fullName>
    </submittedName>
</protein>
<dbReference type="SUPFAM" id="SSF52540">
    <property type="entry name" value="P-loop containing nucleoside triphosphate hydrolases"/>
    <property type="match status" value="1"/>
</dbReference>
<dbReference type="PANTHER" id="PTHR43394">
    <property type="entry name" value="ATP-DEPENDENT PERMEASE MDL1, MITOCHONDRIAL"/>
    <property type="match status" value="1"/>
</dbReference>
<evidence type="ECO:0000256" key="6">
    <source>
        <dbReference type="ARBA" id="ARBA00023136"/>
    </source>
</evidence>
<dbReference type="Gene3D" id="1.20.1560.10">
    <property type="entry name" value="ABC transporter type 1, transmembrane domain"/>
    <property type="match status" value="1"/>
</dbReference>
<evidence type="ECO:0000259" key="9">
    <source>
        <dbReference type="PROSITE" id="PS50929"/>
    </source>
</evidence>
<feature type="transmembrane region" description="Helical" evidence="7">
    <location>
        <begin position="79"/>
        <end position="101"/>
    </location>
</feature>
<keyword evidence="11" id="KW-1185">Reference proteome</keyword>
<dbReference type="InterPro" id="IPR027417">
    <property type="entry name" value="P-loop_NTPase"/>
</dbReference>
<feature type="domain" description="ABC transporter" evidence="8">
    <location>
        <begin position="358"/>
        <end position="582"/>
    </location>
</feature>
<dbReference type="Proteomes" id="UP001500979">
    <property type="component" value="Unassembled WGS sequence"/>
</dbReference>
<dbReference type="InterPro" id="IPR039421">
    <property type="entry name" value="Type_1_exporter"/>
</dbReference>
<evidence type="ECO:0000256" key="1">
    <source>
        <dbReference type="ARBA" id="ARBA00004651"/>
    </source>
</evidence>
<feature type="transmembrane region" description="Helical" evidence="7">
    <location>
        <begin position="181"/>
        <end position="199"/>
    </location>
</feature>
<evidence type="ECO:0000313" key="10">
    <source>
        <dbReference type="EMBL" id="GAA2798232.1"/>
    </source>
</evidence>
<dbReference type="PANTHER" id="PTHR43394:SF1">
    <property type="entry name" value="ATP-BINDING CASSETTE SUB-FAMILY B MEMBER 10, MITOCHONDRIAL"/>
    <property type="match status" value="1"/>
</dbReference>
<comment type="subcellular location">
    <subcellularLocation>
        <location evidence="1">Cell membrane</location>
        <topology evidence="1">Multi-pass membrane protein</topology>
    </subcellularLocation>
</comment>
<evidence type="ECO:0000256" key="4">
    <source>
        <dbReference type="ARBA" id="ARBA00022840"/>
    </source>
</evidence>
<dbReference type="PROSITE" id="PS50929">
    <property type="entry name" value="ABC_TM1F"/>
    <property type="match status" value="1"/>
</dbReference>
<feature type="transmembrane region" description="Helical" evidence="7">
    <location>
        <begin position="33"/>
        <end position="59"/>
    </location>
</feature>
<keyword evidence="5 7" id="KW-1133">Transmembrane helix</keyword>
<name>A0ABN3VEV8_9PSEU</name>
<evidence type="ECO:0000256" key="3">
    <source>
        <dbReference type="ARBA" id="ARBA00022741"/>
    </source>
</evidence>
<evidence type="ECO:0000256" key="5">
    <source>
        <dbReference type="ARBA" id="ARBA00022989"/>
    </source>
</evidence>
<comment type="caution">
    <text evidence="10">The sequence shown here is derived from an EMBL/GenBank/DDBJ whole genome shotgun (WGS) entry which is preliminary data.</text>
</comment>
<dbReference type="InterPro" id="IPR036640">
    <property type="entry name" value="ABC1_TM_sf"/>
</dbReference>
<dbReference type="InterPro" id="IPR003439">
    <property type="entry name" value="ABC_transporter-like_ATP-bd"/>
</dbReference>
<accession>A0ABN3VEV8</accession>
<dbReference type="CDD" id="cd07346">
    <property type="entry name" value="ABC_6TM_exporters"/>
    <property type="match status" value="1"/>
</dbReference>
<dbReference type="InterPro" id="IPR003593">
    <property type="entry name" value="AAA+_ATPase"/>
</dbReference>
<dbReference type="SMART" id="SM00382">
    <property type="entry name" value="AAA"/>
    <property type="match status" value="1"/>
</dbReference>
<keyword evidence="4 10" id="KW-0067">ATP-binding</keyword>
<dbReference type="EMBL" id="BAAAUX010000014">
    <property type="protein sequence ID" value="GAA2798232.1"/>
    <property type="molecule type" value="Genomic_DNA"/>
</dbReference>
<dbReference type="Pfam" id="PF00005">
    <property type="entry name" value="ABC_tran"/>
    <property type="match status" value="1"/>
</dbReference>
<dbReference type="CDD" id="cd03228">
    <property type="entry name" value="ABCC_MRP_Like"/>
    <property type="match status" value="1"/>
</dbReference>
<keyword evidence="6 7" id="KW-0472">Membrane</keyword>
<dbReference type="PROSITE" id="PS50893">
    <property type="entry name" value="ABC_TRANSPORTER_2"/>
    <property type="match status" value="1"/>
</dbReference>
<proteinExistence type="predicted"/>
<dbReference type="SUPFAM" id="SSF90123">
    <property type="entry name" value="ABC transporter transmembrane region"/>
    <property type="match status" value="1"/>
</dbReference>
<keyword evidence="2 7" id="KW-0812">Transmembrane</keyword>
<evidence type="ECO:0000313" key="11">
    <source>
        <dbReference type="Proteomes" id="UP001500979"/>
    </source>
</evidence>
<evidence type="ECO:0000256" key="2">
    <source>
        <dbReference type="ARBA" id="ARBA00022692"/>
    </source>
</evidence>
<dbReference type="Pfam" id="PF00664">
    <property type="entry name" value="ABC_membrane"/>
    <property type="match status" value="1"/>
</dbReference>